<organism evidence="2 3">
    <name type="scientific">Ceratodon purpureus</name>
    <name type="common">Fire moss</name>
    <name type="synonym">Dicranum purpureum</name>
    <dbReference type="NCBI Taxonomy" id="3225"/>
    <lineage>
        <taxon>Eukaryota</taxon>
        <taxon>Viridiplantae</taxon>
        <taxon>Streptophyta</taxon>
        <taxon>Embryophyta</taxon>
        <taxon>Bryophyta</taxon>
        <taxon>Bryophytina</taxon>
        <taxon>Bryopsida</taxon>
        <taxon>Dicranidae</taxon>
        <taxon>Pseudoditrichales</taxon>
        <taxon>Ditrichaceae</taxon>
        <taxon>Ceratodon</taxon>
    </lineage>
</organism>
<name>A0A8T0G832_CERPU</name>
<dbReference type="AlphaFoldDB" id="A0A8T0G832"/>
<dbReference type="EMBL" id="CM026433">
    <property type="protein sequence ID" value="KAG0554514.1"/>
    <property type="molecule type" value="Genomic_DNA"/>
</dbReference>
<gene>
    <name evidence="2" type="ORF">KC19_12G097000</name>
</gene>
<evidence type="ECO:0000313" key="3">
    <source>
        <dbReference type="Proteomes" id="UP000822688"/>
    </source>
</evidence>
<feature type="region of interest" description="Disordered" evidence="1">
    <location>
        <begin position="17"/>
        <end position="85"/>
    </location>
</feature>
<accession>A0A8T0G832</accession>
<sequence>MVKKVAWWHGKESEWHGNVGISQRPVNSMRKRDGAGKTRKGEWHGKGRMAWKRENGMGKREWHGKGRMAWGRENGMEKGEWHGKGRMAWDRENGMVQREWVENRGVLVSLRGARVWAEGQAKD</sequence>
<feature type="compositionally biased region" description="Basic and acidic residues" evidence="1">
    <location>
        <begin position="30"/>
        <end position="64"/>
    </location>
</feature>
<proteinExistence type="predicted"/>
<evidence type="ECO:0000256" key="1">
    <source>
        <dbReference type="SAM" id="MobiDB-lite"/>
    </source>
</evidence>
<comment type="caution">
    <text evidence="2">The sequence shown here is derived from an EMBL/GenBank/DDBJ whole genome shotgun (WGS) entry which is preliminary data.</text>
</comment>
<evidence type="ECO:0000313" key="2">
    <source>
        <dbReference type="EMBL" id="KAG0554514.1"/>
    </source>
</evidence>
<protein>
    <submittedName>
        <fullName evidence="2">Uncharacterized protein</fullName>
    </submittedName>
</protein>
<keyword evidence="3" id="KW-1185">Reference proteome</keyword>
<reference evidence="2" key="1">
    <citation type="submission" date="2020-06" db="EMBL/GenBank/DDBJ databases">
        <title>WGS assembly of Ceratodon purpureus strain R40.</title>
        <authorList>
            <person name="Carey S.B."/>
            <person name="Jenkins J."/>
            <person name="Shu S."/>
            <person name="Lovell J.T."/>
            <person name="Sreedasyam A."/>
            <person name="Maumus F."/>
            <person name="Tiley G.P."/>
            <person name="Fernandez-Pozo N."/>
            <person name="Barry K."/>
            <person name="Chen C."/>
            <person name="Wang M."/>
            <person name="Lipzen A."/>
            <person name="Daum C."/>
            <person name="Saski C.A."/>
            <person name="Payton A.C."/>
            <person name="Mcbreen J.C."/>
            <person name="Conrad R.E."/>
            <person name="Kollar L.M."/>
            <person name="Olsson S."/>
            <person name="Huttunen S."/>
            <person name="Landis J.B."/>
            <person name="Wickett N.J."/>
            <person name="Johnson M.G."/>
            <person name="Rensing S.A."/>
            <person name="Grimwood J."/>
            <person name="Schmutz J."/>
            <person name="Mcdaniel S.F."/>
        </authorList>
    </citation>
    <scope>NUCLEOTIDE SEQUENCE</scope>
    <source>
        <strain evidence="2">R40</strain>
    </source>
</reference>
<dbReference type="Proteomes" id="UP000822688">
    <property type="component" value="Chromosome 12"/>
</dbReference>
<feature type="compositionally biased region" description="Basic and acidic residues" evidence="1">
    <location>
        <begin position="74"/>
        <end position="85"/>
    </location>
</feature>